<dbReference type="Proteomes" id="UP000094444">
    <property type="component" value="Unassembled WGS sequence"/>
</dbReference>
<keyword evidence="2" id="KW-0732">Signal</keyword>
<dbReference type="GO" id="GO:0004553">
    <property type="term" value="F:hydrolase activity, hydrolyzing O-glycosyl compounds"/>
    <property type="evidence" value="ECO:0007669"/>
    <property type="project" value="InterPro"/>
</dbReference>
<evidence type="ECO:0000256" key="1">
    <source>
        <dbReference type="SAM" id="MobiDB-lite"/>
    </source>
</evidence>
<dbReference type="STRING" id="158607.A0A2P5IGD0"/>
<protein>
    <recommendedName>
        <fullName evidence="3">GH16 domain-containing protein</fullName>
    </recommendedName>
</protein>
<dbReference type="SUPFAM" id="SSF49899">
    <property type="entry name" value="Concanavalin A-like lectins/glucanases"/>
    <property type="match status" value="1"/>
</dbReference>
<feature type="region of interest" description="Disordered" evidence="1">
    <location>
        <begin position="37"/>
        <end position="58"/>
    </location>
</feature>
<dbReference type="InterPro" id="IPR013320">
    <property type="entry name" value="ConA-like_dom_sf"/>
</dbReference>
<dbReference type="AlphaFoldDB" id="A0A2P5IGD0"/>
<dbReference type="PANTHER" id="PTHR38121">
    <property type="entry name" value="GH16 DOMAIN-CONTAINING PROTEIN"/>
    <property type="match status" value="1"/>
</dbReference>
<evidence type="ECO:0000313" key="5">
    <source>
        <dbReference type="Proteomes" id="UP000094444"/>
    </source>
</evidence>
<sequence length="397" mass="42732">MQSSIYSIISMLTTMILLIHHSLADCECGYSATVSKTSSQASTTSTTSSPDTLQQQQQQQKDEIFVFTELIEANFANITDLSKETDWLRQEFNRSATQARGKFGQMFAVDNIEAGRGDEDDGKGLQIMVRSGVVEDMLGSGEIDSARVDISCGSFRSSLRLTDVAGTVSAFFWYFNDTQEIDMEFLSKDFHAENSSYPVQLVLQSQASAKAGFDASGTPGHAVANLPFDPRTDFHEYRFDFVPGRVVFYADGTVLAAMDDPDSVPSPSSAGHVALSQWSNGNPLWSGGPPAKDAAMEVRYVKAYFNSTDGKRRDDAAGRCVDPAADGAVCPIPAVTADDDSAAGFFFTGQKNMSGGQTVADDNGVSGGDEDGVVGLARLRSTLWMWIGLPLLVAVCL</sequence>
<dbReference type="EMBL" id="MAVT02000002">
    <property type="protein sequence ID" value="POS81553.1"/>
    <property type="molecule type" value="Genomic_DNA"/>
</dbReference>
<evidence type="ECO:0000256" key="2">
    <source>
        <dbReference type="SAM" id="SignalP"/>
    </source>
</evidence>
<dbReference type="PANTHER" id="PTHR38121:SF5">
    <property type="entry name" value="GH16 DOMAIN-CONTAINING PROTEIN"/>
    <property type="match status" value="1"/>
</dbReference>
<dbReference type="GO" id="GO:0005975">
    <property type="term" value="P:carbohydrate metabolic process"/>
    <property type="evidence" value="ECO:0007669"/>
    <property type="project" value="InterPro"/>
</dbReference>
<organism evidence="4 5">
    <name type="scientific">Diaporthe helianthi</name>
    <dbReference type="NCBI Taxonomy" id="158607"/>
    <lineage>
        <taxon>Eukaryota</taxon>
        <taxon>Fungi</taxon>
        <taxon>Dikarya</taxon>
        <taxon>Ascomycota</taxon>
        <taxon>Pezizomycotina</taxon>
        <taxon>Sordariomycetes</taxon>
        <taxon>Sordariomycetidae</taxon>
        <taxon>Diaporthales</taxon>
        <taxon>Diaporthaceae</taxon>
        <taxon>Diaporthe</taxon>
    </lineage>
</organism>
<dbReference type="CDD" id="cd00413">
    <property type="entry name" value="Glyco_hydrolase_16"/>
    <property type="match status" value="1"/>
</dbReference>
<dbReference type="OrthoDB" id="25131at2759"/>
<dbReference type="Gene3D" id="2.60.120.200">
    <property type="match status" value="1"/>
</dbReference>
<name>A0A2P5IGD0_DIAHE</name>
<dbReference type="InterPro" id="IPR000757">
    <property type="entry name" value="Beta-glucanase-like"/>
</dbReference>
<evidence type="ECO:0000259" key="3">
    <source>
        <dbReference type="PROSITE" id="PS51762"/>
    </source>
</evidence>
<keyword evidence="5" id="KW-1185">Reference proteome</keyword>
<feature type="signal peptide" evidence="2">
    <location>
        <begin position="1"/>
        <end position="24"/>
    </location>
</feature>
<dbReference type="Pfam" id="PF00722">
    <property type="entry name" value="Glyco_hydro_16"/>
    <property type="match status" value="1"/>
</dbReference>
<feature type="chain" id="PRO_5015132128" description="GH16 domain-containing protein" evidence="2">
    <location>
        <begin position="25"/>
        <end position="397"/>
    </location>
</feature>
<feature type="domain" description="GH16" evidence="3">
    <location>
        <begin position="42"/>
        <end position="309"/>
    </location>
</feature>
<proteinExistence type="predicted"/>
<accession>A0A2P5IGD0</accession>
<gene>
    <name evidence="4" type="ORF">DHEL01_v200070</name>
</gene>
<dbReference type="PROSITE" id="PS51762">
    <property type="entry name" value="GH16_2"/>
    <property type="match status" value="1"/>
</dbReference>
<evidence type="ECO:0000313" key="4">
    <source>
        <dbReference type="EMBL" id="POS81553.1"/>
    </source>
</evidence>
<comment type="caution">
    <text evidence="4">The sequence shown here is derived from an EMBL/GenBank/DDBJ whole genome shotgun (WGS) entry which is preliminary data.</text>
</comment>
<reference evidence="4" key="1">
    <citation type="submission" date="2017-09" db="EMBL/GenBank/DDBJ databases">
        <title>Polyketide synthases of a Diaporthe helianthi virulent isolate.</title>
        <authorList>
            <person name="Baroncelli R."/>
        </authorList>
    </citation>
    <scope>NUCLEOTIDE SEQUENCE [LARGE SCALE GENOMIC DNA]</scope>
    <source>
        <strain evidence="4">7/96</strain>
    </source>
</reference>
<dbReference type="InParanoid" id="A0A2P5IGD0"/>